<dbReference type="AlphaFoldDB" id="B0RCN7"/>
<keyword evidence="2 6" id="KW-0378">Hydrolase</keyword>
<evidence type="ECO:0000256" key="2">
    <source>
        <dbReference type="ARBA" id="ARBA00022801"/>
    </source>
</evidence>
<dbReference type="RefSeq" id="WP_012299056.1">
    <property type="nucleotide sequence ID" value="NC_010407.1"/>
</dbReference>
<dbReference type="PRINTS" id="PR00133">
    <property type="entry name" value="GLHYDRLASE3"/>
</dbReference>
<dbReference type="Proteomes" id="UP000001318">
    <property type="component" value="Chromosome"/>
</dbReference>
<dbReference type="Gene3D" id="3.40.50.1700">
    <property type="entry name" value="Glycoside hydrolase family 3 C-terminal domain"/>
    <property type="match status" value="1"/>
</dbReference>
<evidence type="ECO:0000313" key="7">
    <source>
        <dbReference type="Proteomes" id="UP000001318"/>
    </source>
</evidence>
<dbReference type="InterPro" id="IPR036962">
    <property type="entry name" value="Glyco_hydro_3_N_sf"/>
</dbReference>
<dbReference type="Gene3D" id="3.20.20.300">
    <property type="entry name" value="Glycoside hydrolase, family 3, N-terminal domain"/>
    <property type="match status" value="1"/>
</dbReference>
<dbReference type="eggNOG" id="COG1472">
    <property type="taxonomic scope" value="Bacteria"/>
</dbReference>
<dbReference type="InterPro" id="IPR013783">
    <property type="entry name" value="Ig-like_fold"/>
</dbReference>
<dbReference type="Pfam" id="PF01915">
    <property type="entry name" value="Glyco_hydro_3_C"/>
    <property type="match status" value="1"/>
</dbReference>
<dbReference type="Pfam" id="PF14310">
    <property type="entry name" value="Fn3-like"/>
    <property type="match status" value="1"/>
</dbReference>
<reference evidence="6 7" key="1">
    <citation type="journal article" date="2008" name="J. Bacteriol.">
        <title>Genome of the actinomycete plant pathogen Clavibacter michiganensis subsp. sepedonicus suggests recent niche adaptation.</title>
        <authorList>
            <person name="Bentley S.D."/>
            <person name="Corton C."/>
            <person name="Brown S.E."/>
            <person name="Barron A."/>
            <person name="Clark L."/>
            <person name="Doggett J."/>
            <person name="Harris B."/>
            <person name="Ormond D."/>
            <person name="Quail M.A."/>
            <person name="May G."/>
            <person name="Francis D."/>
            <person name="Knudson D."/>
            <person name="Parkhill J."/>
            <person name="Ishimaru C.A."/>
        </authorList>
    </citation>
    <scope>NUCLEOTIDE SEQUENCE [LARGE SCALE GENOMIC DNA]</scope>
    <source>
        <strain evidence="7">ATCC 33113 / DSM 20744 / JCM 9667 / LMG 2889 / ICMP 2535 / C-1</strain>
    </source>
</reference>
<evidence type="ECO:0000256" key="1">
    <source>
        <dbReference type="ARBA" id="ARBA00005336"/>
    </source>
</evidence>
<dbReference type="GO" id="GO:0005975">
    <property type="term" value="P:carbohydrate metabolic process"/>
    <property type="evidence" value="ECO:0007669"/>
    <property type="project" value="InterPro"/>
</dbReference>
<comment type="similarity">
    <text evidence="1">Belongs to the glycosyl hydrolase 3 family.</text>
</comment>
<protein>
    <recommendedName>
        <fullName evidence="4">Exo-alpha-(1-&gt;6)-L-arabinopyranosidase</fullName>
    </recommendedName>
</protein>
<dbReference type="GeneID" id="29470077"/>
<dbReference type="CAZy" id="GH3">
    <property type="family name" value="Glycoside Hydrolase Family 3"/>
</dbReference>
<name>B0RCN7_CLASE</name>
<feature type="domain" description="Fibronectin type III-like" evidence="5">
    <location>
        <begin position="595"/>
        <end position="665"/>
    </location>
</feature>
<dbReference type="STRING" id="31964.CMS1701"/>
<dbReference type="SUPFAM" id="SSF51445">
    <property type="entry name" value="(Trans)glycosidases"/>
    <property type="match status" value="1"/>
</dbReference>
<dbReference type="InterPro" id="IPR036881">
    <property type="entry name" value="Glyco_hydro_3_C_sf"/>
</dbReference>
<dbReference type="FunFam" id="2.60.40.10:FF:000495">
    <property type="entry name" value="Periplasmic beta-glucosidase"/>
    <property type="match status" value="1"/>
</dbReference>
<dbReference type="EMBL" id="AM849034">
    <property type="protein sequence ID" value="CAQ01807.1"/>
    <property type="molecule type" value="Genomic_DNA"/>
</dbReference>
<dbReference type="GO" id="GO:0008422">
    <property type="term" value="F:beta-glucosidase activity"/>
    <property type="evidence" value="ECO:0007669"/>
    <property type="project" value="UniProtKB-ARBA"/>
</dbReference>
<dbReference type="HOGENOM" id="CLU_004542_4_1_11"/>
<dbReference type="Gene3D" id="2.60.40.10">
    <property type="entry name" value="Immunoglobulins"/>
    <property type="match status" value="1"/>
</dbReference>
<keyword evidence="7" id="KW-1185">Reference proteome</keyword>
<gene>
    <name evidence="6" type="ordered locus">CMS1701</name>
</gene>
<evidence type="ECO:0000313" key="6">
    <source>
        <dbReference type="EMBL" id="CAQ01807.1"/>
    </source>
</evidence>
<organism evidence="6 7">
    <name type="scientific">Clavibacter sepedonicus</name>
    <name type="common">Clavibacter michiganensis subsp. sepedonicus</name>
    <dbReference type="NCBI Taxonomy" id="31964"/>
    <lineage>
        <taxon>Bacteria</taxon>
        <taxon>Bacillati</taxon>
        <taxon>Actinomycetota</taxon>
        <taxon>Actinomycetes</taxon>
        <taxon>Micrococcales</taxon>
        <taxon>Microbacteriaceae</taxon>
        <taxon>Clavibacter</taxon>
    </lineage>
</organism>
<comment type="function">
    <text evidence="3">Catalyzes the hydrolysis of a non-reducing terminal alpha-L-arabinopyranosidic linkage in ginsenoside Rb2 (alpha-L-arabinopyranosyl-(1-&gt;6)-alpha-D-glucopyranosyl) to release alpha-D-glucopyranosyl (Rd). It is not able to hydrolyze alpha-L-arabinofuranosyl-(1-&gt;6)-alpha-D-glucopyranosyl (Rc).</text>
</comment>
<dbReference type="SUPFAM" id="SSF52279">
    <property type="entry name" value="Beta-D-glucan exohydrolase, C-terminal domain"/>
    <property type="match status" value="1"/>
</dbReference>
<dbReference type="Pfam" id="PF00933">
    <property type="entry name" value="Glyco_hydro_3"/>
    <property type="match status" value="1"/>
</dbReference>
<dbReference type="PANTHER" id="PTHR42715">
    <property type="entry name" value="BETA-GLUCOSIDASE"/>
    <property type="match status" value="1"/>
</dbReference>
<dbReference type="OrthoDB" id="3187421at2"/>
<proteinExistence type="inferred from homology"/>
<evidence type="ECO:0000256" key="4">
    <source>
        <dbReference type="ARBA" id="ARBA00074219"/>
    </source>
</evidence>
<accession>B0RCN7</accession>
<dbReference type="InterPro" id="IPR002772">
    <property type="entry name" value="Glyco_hydro_3_C"/>
</dbReference>
<dbReference type="InterPro" id="IPR001764">
    <property type="entry name" value="Glyco_hydro_3_N"/>
</dbReference>
<evidence type="ECO:0000259" key="5">
    <source>
        <dbReference type="SMART" id="SM01217"/>
    </source>
</evidence>
<dbReference type="InterPro" id="IPR026891">
    <property type="entry name" value="Fn3-like"/>
</dbReference>
<dbReference type="PANTHER" id="PTHR42715:SF10">
    <property type="entry name" value="BETA-GLUCOSIDASE"/>
    <property type="match status" value="1"/>
</dbReference>
<dbReference type="SMART" id="SM01217">
    <property type="entry name" value="Fn3_like"/>
    <property type="match status" value="1"/>
</dbReference>
<dbReference type="InterPro" id="IPR050288">
    <property type="entry name" value="Cellulose_deg_GH3"/>
</dbReference>
<dbReference type="KEGG" id="cms:CMS1701"/>
<evidence type="ECO:0000256" key="3">
    <source>
        <dbReference type="ARBA" id="ARBA00058905"/>
    </source>
</evidence>
<dbReference type="InterPro" id="IPR017853">
    <property type="entry name" value="GH"/>
</dbReference>
<sequence>MEETRPHDPREDRIAGLSRLPLERKAALVSGRSFWETEAIEEIGLPPVVLADGTYGLRHQSGQHDHLAMFESDPATCFPPGVAVGSSWDPELAARLGHAIGREARAQGVDIVLGPGINIKRSPLCGRNFEYYSEDPLLAGVLGASFTRGLQAEGPGVSVKHFAANNQETNRQTISADVDERTLREIYLPAFERVVTEASPATVMSAYNKINGIPSAENRWLLTDLLREEWGFTGAVVSDWNAITDRVAALAAGLDLDMPGGSGAFDDDIVAAVRSGALREEDLDASVARIARLARYRSTAPVSTAPVDVDYARHHVIARELAAECAVLLRNEGDVLPLGPGLRVAVIGQFAEEPRYQGGGSAHVHPTRIDTPLEEIRDLAMQDGVSVAYARGFRTDVAGDDALASSAVEEARRSDVAIVFAGLDERAESEGIDRADMDLPRDQVELILAVAEAAPRTVVVLANGGVVSLEGWHDAVDGILEGFLLGQGGGHALAEILFGRVNPSGHLAETIPFRLDDHPSSLNFPGEQGSVRYGEGVMVGYRYFPTFGRAVRYPFGHGLSYTTFSTGEPRIEVVGADSVLVRVDVANTGARAGKHVVQVYVGTDAGPVRRPSRELRAFDKVHLQPGETRTVELELPRRAFAYWDVLRGGWIVSPGEYRIQVAADAETVLHEVAVELAGDVAETELTMDTAMGVWFEHPRLGARVIEVLGLTDDAVSPEHMAMMASMTMRQFGAISGMELPQDALDEIMAASRPT</sequence>